<dbReference type="GO" id="GO:0050568">
    <property type="term" value="F:protein-glutamine glutaminase activity"/>
    <property type="evidence" value="ECO:0007669"/>
    <property type="project" value="UniProtKB-EC"/>
</dbReference>
<keyword evidence="2 3" id="KW-0378">Hydrolase</keyword>
<dbReference type="InterPro" id="IPR011324">
    <property type="entry name" value="Cytotoxic_necrot_fac-like_cat"/>
</dbReference>
<comment type="caution">
    <text evidence="3">The sequence shown here is derived from an EMBL/GenBank/DDBJ whole genome shotgun (WGS) entry which is preliminary data.</text>
</comment>
<dbReference type="Pfam" id="PF03975">
    <property type="entry name" value="CheD"/>
    <property type="match status" value="1"/>
</dbReference>
<dbReference type="PANTHER" id="PTHR35147:SF1">
    <property type="entry name" value="CHEMORECEPTOR GLUTAMINE DEAMIDASE CHED-RELATED"/>
    <property type="match status" value="1"/>
</dbReference>
<evidence type="ECO:0000256" key="2">
    <source>
        <dbReference type="ARBA" id="ARBA00022801"/>
    </source>
</evidence>
<protein>
    <submittedName>
        <fullName evidence="3">Chemoreceptor glutamine deamidase CheD</fullName>
        <ecNumber evidence="3">3.5.1.44</ecNumber>
    </submittedName>
</protein>
<dbReference type="SUPFAM" id="SSF64438">
    <property type="entry name" value="CNF1/YfiH-like putative cysteine hydrolases"/>
    <property type="match status" value="1"/>
</dbReference>
<dbReference type="HAMAP" id="MF_01440">
    <property type="entry name" value="CheD"/>
    <property type="match status" value="1"/>
</dbReference>
<evidence type="ECO:0000256" key="1">
    <source>
        <dbReference type="ARBA" id="ARBA00022500"/>
    </source>
</evidence>
<dbReference type="GO" id="GO:0006935">
    <property type="term" value="P:chemotaxis"/>
    <property type="evidence" value="ECO:0007669"/>
    <property type="project" value="UniProtKB-KW"/>
</dbReference>
<dbReference type="InterPro" id="IPR005659">
    <property type="entry name" value="Chemorcpt_Glu_NH3ase_CheD"/>
</dbReference>
<dbReference type="CDD" id="cd16352">
    <property type="entry name" value="CheD"/>
    <property type="match status" value="1"/>
</dbReference>
<evidence type="ECO:0000313" key="3">
    <source>
        <dbReference type="EMBL" id="MPM24070.1"/>
    </source>
</evidence>
<dbReference type="EMBL" id="VSSQ01004180">
    <property type="protein sequence ID" value="MPM24070.1"/>
    <property type="molecule type" value="Genomic_DNA"/>
</dbReference>
<keyword evidence="1" id="KW-0145">Chemotaxis</keyword>
<dbReference type="AlphaFoldDB" id="A0A644Y6J7"/>
<dbReference type="Gene3D" id="3.30.1330.200">
    <property type="match status" value="1"/>
</dbReference>
<accession>A0A644Y6J7</accession>
<sequence>MEKLLVVGISDQQIAFPSDCLVTYALGSCVGICLYDEIKRISGLAHILLPESFNSGNKNEVYKFADTAITELVNAMEKRGSSRSRIVAKIAGGASMFVNSTINIGERNVEVVKRELYRLNIRLKAEDTGLDYGRTIKFNTEDGKMTVTSIGKGIKVL</sequence>
<reference evidence="3" key="1">
    <citation type="submission" date="2019-08" db="EMBL/GenBank/DDBJ databases">
        <authorList>
            <person name="Kucharzyk K."/>
            <person name="Murdoch R.W."/>
            <person name="Higgins S."/>
            <person name="Loffler F."/>
        </authorList>
    </citation>
    <scope>NUCLEOTIDE SEQUENCE</scope>
</reference>
<gene>
    <name evidence="3" type="primary">cheD_12</name>
    <name evidence="3" type="ORF">SDC9_70551</name>
</gene>
<keyword evidence="3" id="KW-0675">Receptor</keyword>
<proteinExistence type="inferred from homology"/>
<name>A0A644Y6J7_9ZZZZ</name>
<organism evidence="3">
    <name type="scientific">bioreactor metagenome</name>
    <dbReference type="NCBI Taxonomy" id="1076179"/>
    <lineage>
        <taxon>unclassified sequences</taxon>
        <taxon>metagenomes</taxon>
        <taxon>ecological metagenomes</taxon>
    </lineage>
</organism>
<dbReference type="EC" id="3.5.1.44" evidence="3"/>
<dbReference type="PANTHER" id="PTHR35147">
    <property type="entry name" value="CHEMORECEPTOR GLUTAMINE DEAMIDASE CHED-RELATED"/>
    <property type="match status" value="1"/>
</dbReference>
<dbReference type="InterPro" id="IPR038592">
    <property type="entry name" value="CheD-like_sf"/>
</dbReference>